<dbReference type="PANTHER" id="PTHR47739">
    <property type="entry name" value="TRNA1(VAL) (ADENINE(37)-N6)-METHYLTRANSFERASE"/>
    <property type="match status" value="1"/>
</dbReference>
<proteinExistence type="predicted"/>
<dbReference type="Pfam" id="PF05175">
    <property type="entry name" value="MTS"/>
    <property type="match status" value="1"/>
</dbReference>
<sequence length="258" mass="27355">MTDAVTADRLLGGRVLLQQPAEGYRVAIDPVFLAAAVPALDGQSVVDLGCGVGAASLCLLQRVPGARVVGLEIQRALFRLASANARANNMAGRFTPVVGDILSLPPRFAPGSFDHVMVNPPYLEAGKATASPKGTRAIADQEGEAQLSDWVRVALLLVRDKGSVTFIQRADRLEKLLAAFDGKAGELLVYPLWPKPGRPARRVLVRARKNVLTPTRLLAGLPLHKTDGSYTDTAEAVLRDAARLDLTAADPPDGQADA</sequence>
<protein>
    <submittedName>
        <fullName evidence="4">tRNA1(Val) A37 N6-methylase TrmN6</fullName>
    </submittedName>
</protein>
<evidence type="ECO:0000256" key="2">
    <source>
        <dbReference type="ARBA" id="ARBA00022691"/>
    </source>
</evidence>
<dbReference type="CDD" id="cd02440">
    <property type="entry name" value="AdoMet_MTases"/>
    <property type="match status" value="1"/>
</dbReference>
<dbReference type="InterPro" id="IPR007848">
    <property type="entry name" value="Small_mtfrase_dom"/>
</dbReference>
<keyword evidence="1 4" id="KW-0489">Methyltransferase</keyword>
<feature type="domain" description="Methyltransferase small" evidence="3">
    <location>
        <begin position="32"/>
        <end position="128"/>
    </location>
</feature>
<evidence type="ECO:0000313" key="5">
    <source>
        <dbReference type="Proteomes" id="UP000581135"/>
    </source>
</evidence>
<keyword evidence="5" id="KW-1185">Reference proteome</keyword>
<keyword evidence="2" id="KW-0949">S-adenosyl-L-methionine</keyword>
<organism evidence="4 5">
    <name type="scientific">Limibacillus halophilus</name>
    <dbReference type="NCBI Taxonomy" id="1579333"/>
    <lineage>
        <taxon>Bacteria</taxon>
        <taxon>Pseudomonadati</taxon>
        <taxon>Pseudomonadota</taxon>
        <taxon>Alphaproteobacteria</taxon>
        <taxon>Rhodospirillales</taxon>
        <taxon>Rhodovibrionaceae</taxon>
        <taxon>Limibacillus</taxon>
    </lineage>
</organism>
<gene>
    <name evidence="4" type="ORF">FHR98_003225</name>
</gene>
<dbReference type="AlphaFoldDB" id="A0A839SZ80"/>
<dbReference type="RefSeq" id="WP_183417737.1">
    <property type="nucleotide sequence ID" value="NZ_JACHXA010000011.1"/>
</dbReference>
<evidence type="ECO:0000259" key="3">
    <source>
        <dbReference type="Pfam" id="PF05175"/>
    </source>
</evidence>
<evidence type="ECO:0000313" key="4">
    <source>
        <dbReference type="EMBL" id="MBB3066914.1"/>
    </source>
</evidence>
<dbReference type="GO" id="GO:0008168">
    <property type="term" value="F:methyltransferase activity"/>
    <property type="evidence" value="ECO:0007669"/>
    <property type="project" value="UniProtKB-KW"/>
</dbReference>
<dbReference type="Gene3D" id="3.40.50.150">
    <property type="entry name" value="Vaccinia Virus protein VP39"/>
    <property type="match status" value="1"/>
</dbReference>
<dbReference type="Proteomes" id="UP000581135">
    <property type="component" value="Unassembled WGS sequence"/>
</dbReference>
<dbReference type="InterPro" id="IPR050210">
    <property type="entry name" value="tRNA_Adenine-N(6)_MTase"/>
</dbReference>
<accession>A0A839SZ80</accession>
<reference evidence="4 5" key="1">
    <citation type="submission" date="2020-08" db="EMBL/GenBank/DDBJ databases">
        <title>Genomic Encyclopedia of Type Strains, Phase III (KMG-III): the genomes of soil and plant-associated and newly described type strains.</title>
        <authorList>
            <person name="Whitman W."/>
        </authorList>
    </citation>
    <scope>NUCLEOTIDE SEQUENCE [LARGE SCALE GENOMIC DNA]</scope>
    <source>
        <strain evidence="4 5">CECT 8803</strain>
    </source>
</reference>
<keyword evidence="1 4" id="KW-0808">Transferase</keyword>
<name>A0A839SZ80_9PROT</name>
<dbReference type="PANTHER" id="PTHR47739:SF1">
    <property type="entry name" value="TRNA1(VAL) (ADENINE(37)-N6)-METHYLTRANSFERASE"/>
    <property type="match status" value="1"/>
</dbReference>
<comment type="caution">
    <text evidence="4">The sequence shown here is derived from an EMBL/GenBank/DDBJ whole genome shotgun (WGS) entry which is preliminary data.</text>
</comment>
<dbReference type="SUPFAM" id="SSF53335">
    <property type="entry name" value="S-adenosyl-L-methionine-dependent methyltransferases"/>
    <property type="match status" value="1"/>
</dbReference>
<dbReference type="InterPro" id="IPR029063">
    <property type="entry name" value="SAM-dependent_MTases_sf"/>
</dbReference>
<dbReference type="GO" id="GO:0032259">
    <property type="term" value="P:methylation"/>
    <property type="evidence" value="ECO:0007669"/>
    <property type="project" value="UniProtKB-KW"/>
</dbReference>
<evidence type="ECO:0000256" key="1">
    <source>
        <dbReference type="ARBA" id="ARBA00022603"/>
    </source>
</evidence>
<dbReference type="EMBL" id="JACHXA010000011">
    <property type="protein sequence ID" value="MBB3066914.1"/>
    <property type="molecule type" value="Genomic_DNA"/>
</dbReference>